<organism evidence="1 2">
    <name type="scientific">Musa balbisiana</name>
    <name type="common">Banana</name>
    <dbReference type="NCBI Taxonomy" id="52838"/>
    <lineage>
        <taxon>Eukaryota</taxon>
        <taxon>Viridiplantae</taxon>
        <taxon>Streptophyta</taxon>
        <taxon>Embryophyta</taxon>
        <taxon>Tracheophyta</taxon>
        <taxon>Spermatophyta</taxon>
        <taxon>Magnoliopsida</taxon>
        <taxon>Liliopsida</taxon>
        <taxon>Zingiberales</taxon>
        <taxon>Musaceae</taxon>
        <taxon>Musa</taxon>
    </lineage>
</organism>
<dbReference type="EMBL" id="PYDT01000001">
    <property type="protein sequence ID" value="THU71304.1"/>
    <property type="molecule type" value="Genomic_DNA"/>
</dbReference>
<comment type="caution">
    <text evidence="1">The sequence shown here is derived from an EMBL/GenBank/DDBJ whole genome shotgun (WGS) entry which is preliminary data.</text>
</comment>
<reference evidence="1 2" key="1">
    <citation type="journal article" date="2019" name="Nat. Plants">
        <title>Genome sequencing of Musa balbisiana reveals subgenome evolution and function divergence in polyploid bananas.</title>
        <authorList>
            <person name="Yao X."/>
        </authorList>
    </citation>
    <scope>NUCLEOTIDE SEQUENCE [LARGE SCALE GENOMIC DNA]</scope>
    <source>
        <strain evidence="2">cv. DH-PKW</strain>
        <tissue evidence="1">Leaves</tissue>
    </source>
</reference>
<dbReference type="AlphaFoldDB" id="A0A4S8K8J4"/>
<evidence type="ECO:0000313" key="2">
    <source>
        <dbReference type="Proteomes" id="UP000317650"/>
    </source>
</evidence>
<sequence length="79" mass="9053">MTQGLTKGKWIDANNAMTTQMEWSTTKLQDVPPNQSVSYAGVTLIENWFFAGGVEESHYCLLCQSRNLIIYNFCIEWTQ</sequence>
<dbReference type="Proteomes" id="UP000317650">
    <property type="component" value="Chromosome 4"/>
</dbReference>
<gene>
    <name evidence="1" type="ORF">C4D60_Mb04t00010</name>
</gene>
<name>A0A4S8K8J4_MUSBA</name>
<keyword evidence="2" id="KW-1185">Reference proteome</keyword>
<protein>
    <submittedName>
        <fullName evidence="1">Uncharacterized protein</fullName>
    </submittedName>
</protein>
<proteinExistence type="predicted"/>
<accession>A0A4S8K8J4</accession>
<evidence type="ECO:0000313" key="1">
    <source>
        <dbReference type="EMBL" id="THU71304.1"/>
    </source>
</evidence>